<dbReference type="InterPro" id="IPR000210">
    <property type="entry name" value="BTB/POZ_dom"/>
</dbReference>
<dbReference type="OrthoDB" id="6359816at2759"/>
<comment type="caution">
    <text evidence="3">The sequence shown here is derived from an EMBL/GenBank/DDBJ whole genome shotgun (WGS) entry which is preliminary data.</text>
</comment>
<sequence>MQGAIKVLVHKTTTPILPYGRWGFARFIEKVCLLKSAESLLVDDTLTIYCEVLDFVDSIYYMEGTAAVINVPHCRLSQDLGRLLESRQFCDVILSVEGEGALAHKGILAARSPVFTMFEHEMEEKEVDCVGVTDFDLEVSHKVVKFIYPLDAHLCK</sequence>
<dbReference type="VEuPathDB" id="VectorBase:HLOH_042415"/>
<dbReference type="InterPro" id="IPR002083">
    <property type="entry name" value="MATH/TRAF_dom"/>
</dbReference>
<dbReference type="SUPFAM" id="SSF54695">
    <property type="entry name" value="POZ domain"/>
    <property type="match status" value="1"/>
</dbReference>
<dbReference type="PANTHER" id="PTHR24413">
    <property type="entry name" value="SPECKLE-TYPE POZ PROTEIN"/>
    <property type="match status" value="1"/>
</dbReference>
<accession>A0A9J6FMC5</accession>
<dbReference type="GO" id="GO:0030163">
    <property type="term" value="P:protein catabolic process"/>
    <property type="evidence" value="ECO:0007669"/>
    <property type="project" value="UniProtKB-ARBA"/>
</dbReference>
<dbReference type="Pfam" id="PF00651">
    <property type="entry name" value="BTB"/>
    <property type="match status" value="1"/>
</dbReference>
<evidence type="ECO:0000313" key="4">
    <source>
        <dbReference type="Proteomes" id="UP000821853"/>
    </source>
</evidence>
<evidence type="ECO:0000259" key="2">
    <source>
        <dbReference type="PROSITE" id="PS50144"/>
    </source>
</evidence>
<dbReference type="Proteomes" id="UP000821853">
    <property type="component" value="Chromosome 10"/>
</dbReference>
<dbReference type="SUPFAM" id="SSF49599">
    <property type="entry name" value="TRAF domain-like"/>
    <property type="match status" value="1"/>
</dbReference>
<feature type="domain" description="BTB" evidence="1">
    <location>
        <begin position="90"/>
        <end position="156"/>
    </location>
</feature>
<dbReference type="InterPro" id="IPR011333">
    <property type="entry name" value="SKP1/BTB/POZ_sf"/>
</dbReference>
<gene>
    <name evidence="3" type="ORF">HPB48_020668</name>
</gene>
<evidence type="ECO:0008006" key="5">
    <source>
        <dbReference type="Google" id="ProtNLM"/>
    </source>
</evidence>
<protein>
    <recommendedName>
        <fullName evidence="5">BTB domain-containing protein</fullName>
    </recommendedName>
</protein>
<organism evidence="3 4">
    <name type="scientific">Haemaphysalis longicornis</name>
    <name type="common">Bush tick</name>
    <dbReference type="NCBI Taxonomy" id="44386"/>
    <lineage>
        <taxon>Eukaryota</taxon>
        <taxon>Metazoa</taxon>
        <taxon>Ecdysozoa</taxon>
        <taxon>Arthropoda</taxon>
        <taxon>Chelicerata</taxon>
        <taxon>Arachnida</taxon>
        <taxon>Acari</taxon>
        <taxon>Parasitiformes</taxon>
        <taxon>Ixodida</taxon>
        <taxon>Ixodoidea</taxon>
        <taxon>Ixodidae</taxon>
        <taxon>Haemaphysalinae</taxon>
        <taxon>Haemaphysalis</taxon>
    </lineage>
</organism>
<reference evidence="3 4" key="1">
    <citation type="journal article" date="2020" name="Cell">
        <title>Large-Scale Comparative Analyses of Tick Genomes Elucidate Their Genetic Diversity and Vector Capacities.</title>
        <authorList>
            <consortium name="Tick Genome and Microbiome Consortium (TIGMIC)"/>
            <person name="Jia N."/>
            <person name="Wang J."/>
            <person name="Shi W."/>
            <person name="Du L."/>
            <person name="Sun Y."/>
            <person name="Zhan W."/>
            <person name="Jiang J.F."/>
            <person name="Wang Q."/>
            <person name="Zhang B."/>
            <person name="Ji P."/>
            <person name="Bell-Sakyi L."/>
            <person name="Cui X.M."/>
            <person name="Yuan T.T."/>
            <person name="Jiang B.G."/>
            <person name="Yang W.F."/>
            <person name="Lam T.T."/>
            <person name="Chang Q.C."/>
            <person name="Ding S.J."/>
            <person name="Wang X.J."/>
            <person name="Zhu J.G."/>
            <person name="Ruan X.D."/>
            <person name="Zhao L."/>
            <person name="Wei J.T."/>
            <person name="Ye R.Z."/>
            <person name="Que T.C."/>
            <person name="Du C.H."/>
            <person name="Zhou Y.H."/>
            <person name="Cheng J.X."/>
            <person name="Dai P.F."/>
            <person name="Guo W.B."/>
            <person name="Han X.H."/>
            <person name="Huang E.J."/>
            <person name="Li L.F."/>
            <person name="Wei W."/>
            <person name="Gao Y.C."/>
            <person name="Liu J.Z."/>
            <person name="Shao H.Z."/>
            <person name="Wang X."/>
            <person name="Wang C.C."/>
            <person name="Yang T.C."/>
            <person name="Huo Q.B."/>
            <person name="Li W."/>
            <person name="Chen H.Y."/>
            <person name="Chen S.E."/>
            <person name="Zhou L.G."/>
            <person name="Ni X.B."/>
            <person name="Tian J.H."/>
            <person name="Sheng Y."/>
            <person name="Liu T."/>
            <person name="Pan Y.S."/>
            <person name="Xia L.Y."/>
            <person name="Li J."/>
            <person name="Zhao F."/>
            <person name="Cao W.C."/>
        </authorList>
    </citation>
    <scope>NUCLEOTIDE SEQUENCE [LARGE SCALE GENOMIC DNA]</scope>
    <source>
        <strain evidence="3">HaeL-2018</strain>
    </source>
</reference>
<name>A0A9J6FMC5_HAELO</name>
<evidence type="ECO:0000313" key="3">
    <source>
        <dbReference type="EMBL" id="KAH9364007.1"/>
    </source>
</evidence>
<dbReference type="PROSITE" id="PS50097">
    <property type="entry name" value="BTB"/>
    <property type="match status" value="1"/>
</dbReference>
<keyword evidence="4" id="KW-1185">Reference proteome</keyword>
<evidence type="ECO:0000259" key="1">
    <source>
        <dbReference type="PROSITE" id="PS50097"/>
    </source>
</evidence>
<dbReference type="AlphaFoldDB" id="A0A9J6FMC5"/>
<dbReference type="Gene3D" id="3.30.710.10">
    <property type="entry name" value="Potassium Channel Kv1.1, Chain A"/>
    <property type="match status" value="1"/>
</dbReference>
<dbReference type="EMBL" id="JABSTR010000002">
    <property type="protein sequence ID" value="KAH9364007.1"/>
    <property type="molecule type" value="Genomic_DNA"/>
</dbReference>
<feature type="domain" description="MATH" evidence="2">
    <location>
        <begin position="1"/>
        <end position="52"/>
    </location>
</feature>
<proteinExistence type="predicted"/>
<dbReference type="PROSITE" id="PS50144">
    <property type="entry name" value="MATH"/>
    <property type="match status" value="1"/>
</dbReference>